<dbReference type="InterPro" id="IPR011009">
    <property type="entry name" value="Kinase-like_dom_sf"/>
</dbReference>
<dbReference type="InterPro" id="IPR002575">
    <property type="entry name" value="Aminoglycoside_PTrfase"/>
</dbReference>
<dbReference type="Gene3D" id="3.40.50.300">
    <property type="entry name" value="P-loop containing nucleotide triphosphate hydrolases"/>
    <property type="match status" value="1"/>
</dbReference>
<feature type="domain" description="Aminoglycoside phosphotransferase" evidence="1">
    <location>
        <begin position="61"/>
        <end position="274"/>
    </location>
</feature>
<dbReference type="SUPFAM" id="SSF56112">
    <property type="entry name" value="Protein kinase-like (PK-like)"/>
    <property type="match status" value="1"/>
</dbReference>
<keyword evidence="3" id="KW-1185">Reference proteome</keyword>
<dbReference type="OrthoDB" id="9810277at2"/>
<dbReference type="AlphaFoldDB" id="A0A5S9IPL4"/>
<dbReference type="SUPFAM" id="SSF52540">
    <property type="entry name" value="P-loop containing nucleoside triphosphate hydrolases"/>
    <property type="match status" value="1"/>
</dbReference>
<accession>A0A5S9IPL4</accession>
<gene>
    <name evidence="2" type="ORF">UABAM_04107</name>
</gene>
<dbReference type="Proteomes" id="UP000326354">
    <property type="component" value="Chromosome"/>
</dbReference>
<protein>
    <submittedName>
        <fullName evidence="2">Aminoglycoside phosphotransferase</fullName>
    </submittedName>
</protein>
<reference evidence="2 3" key="1">
    <citation type="submission" date="2019-08" db="EMBL/GenBank/DDBJ databases">
        <title>Complete genome sequence of Candidatus Uab amorphum.</title>
        <authorList>
            <person name="Shiratori T."/>
            <person name="Suzuki S."/>
            <person name="Kakizawa Y."/>
            <person name="Ishida K."/>
        </authorList>
    </citation>
    <scope>NUCLEOTIDE SEQUENCE [LARGE SCALE GENOMIC DNA]</scope>
    <source>
        <strain evidence="2 3">SRT547</strain>
    </source>
</reference>
<dbReference type="KEGG" id="uam:UABAM_04107"/>
<dbReference type="Pfam" id="PF01636">
    <property type="entry name" value="APH"/>
    <property type="match status" value="1"/>
</dbReference>
<keyword evidence="2" id="KW-0808">Transferase</keyword>
<dbReference type="InterPro" id="IPR027417">
    <property type="entry name" value="P-loop_NTPase"/>
</dbReference>
<dbReference type="PANTHER" id="PTHR43883:SF1">
    <property type="entry name" value="GLUCONOKINASE"/>
    <property type="match status" value="1"/>
</dbReference>
<dbReference type="PANTHER" id="PTHR43883">
    <property type="entry name" value="SLR0207 PROTEIN"/>
    <property type="match status" value="1"/>
</dbReference>
<evidence type="ECO:0000259" key="1">
    <source>
        <dbReference type="Pfam" id="PF01636"/>
    </source>
</evidence>
<evidence type="ECO:0000313" key="2">
    <source>
        <dbReference type="EMBL" id="BBM85729.1"/>
    </source>
</evidence>
<organism evidence="2 3">
    <name type="scientific">Uabimicrobium amorphum</name>
    <dbReference type="NCBI Taxonomy" id="2596890"/>
    <lineage>
        <taxon>Bacteria</taxon>
        <taxon>Pseudomonadati</taxon>
        <taxon>Planctomycetota</taxon>
        <taxon>Candidatus Uabimicrobiia</taxon>
        <taxon>Candidatus Uabimicrobiales</taxon>
        <taxon>Candidatus Uabimicrobiaceae</taxon>
        <taxon>Candidatus Uabimicrobium</taxon>
    </lineage>
</organism>
<dbReference type="Gene3D" id="3.90.1200.10">
    <property type="match status" value="1"/>
</dbReference>
<evidence type="ECO:0000313" key="3">
    <source>
        <dbReference type="Proteomes" id="UP000326354"/>
    </source>
</evidence>
<proteinExistence type="predicted"/>
<dbReference type="EMBL" id="AP019860">
    <property type="protein sequence ID" value="BBM85729.1"/>
    <property type="molecule type" value="Genomic_DNA"/>
</dbReference>
<dbReference type="Pfam" id="PF13671">
    <property type="entry name" value="AAA_33"/>
    <property type="match status" value="1"/>
</dbReference>
<dbReference type="RefSeq" id="WP_151969819.1">
    <property type="nucleotide sequence ID" value="NZ_AP019860.1"/>
</dbReference>
<dbReference type="GO" id="GO:0016740">
    <property type="term" value="F:transferase activity"/>
    <property type="evidence" value="ECO:0007669"/>
    <property type="project" value="UniProtKB-KW"/>
</dbReference>
<name>A0A5S9IPL4_UABAM</name>
<sequence>MLSSVVESLKNPGVYLHDVDRVEMLETHCSVVFIAGEFVYKIKKPVNFGFLDYSTLEKRKKYCHLEIQLNRRLAPDVYLQVVAIYEDKGEINFSRGEVIDYAVQMRYLPEEWMMDYMLKHHTLTVEHMQKLGAWLAKFYQSAARGDEIAPFGEWGVVAGNCRENFTQMREFITHTITPQLYEALLYKTEQSLEKNKRIINKRAQENITCDTHGDLRLDHIYVEPQTQRLLIIDCIEFNDRFRYGDPVSDLAFLLIGLHLERENDLAKALVQSYFRNVCDTTGQLVLSLYCSYRATVRGKVSSMKWAEPETEDKAAAKKHAQECFLLAYRELASRDENVAIVLVAGLPGTGKSKISQYLQNEHNFTHISSDKVRKGMARDQNAESGGNGFMQGIYTPQWTEKTYSKCFELAEESILKGQRVVIDANFKLQKQRKLFYDLAEKWHIPLVICHCTSEEENIRKRLEERRDISDADWEVYQKAKKQWQNFSEEENKLVHRVHNENFTETTQRIKEILHANFLCERQWKNSNETAEDDVCIVF</sequence>
<dbReference type="InterPro" id="IPR052732">
    <property type="entry name" value="Cell-binding_unc_protein"/>
</dbReference>